<keyword evidence="1" id="KW-0472">Membrane</keyword>
<keyword evidence="3" id="KW-1185">Reference proteome</keyword>
<dbReference type="Proteomes" id="UP000011991">
    <property type="component" value="Unassembled WGS sequence"/>
</dbReference>
<evidence type="ECO:0000256" key="1">
    <source>
        <dbReference type="SAM" id="Phobius"/>
    </source>
</evidence>
<sequence length="220" mass="24413">MSQPTTASQAPPPAANRDQNAFQNVASLIESRIREAQNALWWSEFVRSILRIFIGVFVAVLLWVVLDQWIYTPGMIARLAGFVVLLGWVVHQAVTRVFPVLKGTIRPEYAARSLERDVPEMRQELTSYVTLREQSSSPSLSGKVIRSIGAHAASRLRTHDALPAEATGTLRWWIAAASLMAIFFIYAALSPKNSFQSASRLVMPIASIDPAKRVKILDVT</sequence>
<accession>M5RQ67</accession>
<proteinExistence type="predicted"/>
<keyword evidence="1" id="KW-1133">Transmembrane helix</keyword>
<gene>
    <name evidence="2" type="ORF">RMSM_01677</name>
</gene>
<dbReference type="AlphaFoldDB" id="M5RQ67"/>
<protein>
    <submittedName>
        <fullName evidence="2">Circumsporozoite protein-membrane associated protein</fullName>
    </submittedName>
</protein>
<feature type="transmembrane region" description="Helical" evidence="1">
    <location>
        <begin position="170"/>
        <end position="189"/>
    </location>
</feature>
<keyword evidence="1" id="KW-0812">Transmembrane</keyword>
<evidence type="ECO:0000313" key="2">
    <source>
        <dbReference type="EMBL" id="EMI21435.1"/>
    </source>
</evidence>
<feature type="non-terminal residue" evidence="2">
    <location>
        <position position="220"/>
    </location>
</feature>
<organism evidence="2 3">
    <name type="scientific">Rhodopirellula maiorica SM1</name>
    <dbReference type="NCBI Taxonomy" id="1265738"/>
    <lineage>
        <taxon>Bacteria</taxon>
        <taxon>Pseudomonadati</taxon>
        <taxon>Planctomycetota</taxon>
        <taxon>Planctomycetia</taxon>
        <taxon>Pirellulales</taxon>
        <taxon>Pirellulaceae</taxon>
        <taxon>Novipirellula</taxon>
    </lineage>
</organism>
<dbReference type="EMBL" id="ANOG01000249">
    <property type="protein sequence ID" value="EMI21435.1"/>
    <property type="molecule type" value="Genomic_DNA"/>
</dbReference>
<name>M5RQ67_9BACT</name>
<comment type="caution">
    <text evidence="2">The sequence shown here is derived from an EMBL/GenBank/DDBJ whole genome shotgun (WGS) entry which is preliminary data.</text>
</comment>
<feature type="transmembrane region" description="Helical" evidence="1">
    <location>
        <begin position="75"/>
        <end position="94"/>
    </location>
</feature>
<evidence type="ECO:0000313" key="3">
    <source>
        <dbReference type="Proteomes" id="UP000011991"/>
    </source>
</evidence>
<reference evidence="2 3" key="1">
    <citation type="journal article" date="2013" name="Mar. Genomics">
        <title>Expression of sulfatases in Rhodopirellula baltica and the diversity of sulfatases in the genus Rhodopirellula.</title>
        <authorList>
            <person name="Wegner C.E."/>
            <person name="Richter-Heitmann T."/>
            <person name="Klindworth A."/>
            <person name="Klockow C."/>
            <person name="Richter M."/>
            <person name="Achstetter T."/>
            <person name="Glockner F.O."/>
            <person name="Harder J."/>
        </authorList>
    </citation>
    <scope>NUCLEOTIDE SEQUENCE [LARGE SCALE GENOMIC DNA]</scope>
    <source>
        <strain evidence="2 3">SM1</strain>
    </source>
</reference>
<feature type="transmembrane region" description="Helical" evidence="1">
    <location>
        <begin position="48"/>
        <end position="66"/>
    </location>
</feature>